<feature type="compositionally biased region" description="Polar residues" evidence="1">
    <location>
        <begin position="1"/>
        <end position="21"/>
    </location>
</feature>
<dbReference type="VEuPathDB" id="CryptoDB:Vbra_2727"/>
<accession>A0A0G4GQQ6</accession>
<dbReference type="AlphaFoldDB" id="A0A0G4GQQ6"/>
<protein>
    <submittedName>
        <fullName evidence="2">Uncharacterized protein</fullName>
    </submittedName>
</protein>
<evidence type="ECO:0000256" key="1">
    <source>
        <dbReference type="SAM" id="MobiDB-lite"/>
    </source>
</evidence>
<evidence type="ECO:0000313" key="3">
    <source>
        <dbReference type="Proteomes" id="UP000041254"/>
    </source>
</evidence>
<dbReference type="Proteomes" id="UP000041254">
    <property type="component" value="Unassembled WGS sequence"/>
</dbReference>
<name>A0A0G4GQQ6_VITBC</name>
<organism evidence="2 3">
    <name type="scientific">Vitrella brassicaformis (strain CCMP3155)</name>
    <dbReference type="NCBI Taxonomy" id="1169540"/>
    <lineage>
        <taxon>Eukaryota</taxon>
        <taxon>Sar</taxon>
        <taxon>Alveolata</taxon>
        <taxon>Colpodellida</taxon>
        <taxon>Vitrellaceae</taxon>
        <taxon>Vitrella</taxon>
    </lineage>
</organism>
<sequence length="95" mass="9884">MGTFTNGSHTLHNTSGRQLIDSSPLACPATEDSSVSQLRKVLVAVAVGLGKAASRLAPNQVAVSCNPSICVQALSFPSCACPWHPSAPEERSRLP</sequence>
<dbReference type="InParanoid" id="A0A0G4GQQ6"/>
<dbReference type="EMBL" id="CDMY01000761">
    <property type="protein sequence ID" value="CEM32772.1"/>
    <property type="molecule type" value="Genomic_DNA"/>
</dbReference>
<gene>
    <name evidence="2" type="ORF">Vbra_2727</name>
</gene>
<reference evidence="2 3" key="1">
    <citation type="submission" date="2014-11" db="EMBL/GenBank/DDBJ databases">
        <authorList>
            <person name="Zhu J."/>
            <person name="Qi W."/>
            <person name="Song R."/>
        </authorList>
    </citation>
    <scope>NUCLEOTIDE SEQUENCE [LARGE SCALE GENOMIC DNA]</scope>
</reference>
<keyword evidence="3" id="KW-1185">Reference proteome</keyword>
<feature type="region of interest" description="Disordered" evidence="1">
    <location>
        <begin position="1"/>
        <end position="23"/>
    </location>
</feature>
<evidence type="ECO:0000313" key="2">
    <source>
        <dbReference type="EMBL" id="CEM32772.1"/>
    </source>
</evidence>
<proteinExistence type="predicted"/>